<keyword evidence="3" id="KW-0472">Membrane</keyword>
<evidence type="ECO:0000256" key="2">
    <source>
        <dbReference type="SAM" id="Coils"/>
    </source>
</evidence>
<dbReference type="Gene3D" id="2.40.420.20">
    <property type="match status" value="1"/>
</dbReference>
<dbReference type="NCBIfam" id="TIGR01730">
    <property type="entry name" value="RND_mfp"/>
    <property type="match status" value="1"/>
</dbReference>
<evidence type="ECO:0000259" key="4">
    <source>
        <dbReference type="Pfam" id="PF25954"/>
    </source>
</evidence>
<dbReference type="Proteomes" id="UP000239504">
    <property type="component" value="Unassembled WGS sequence"/>
</dbReference>
<protein>
    <submittedName>
        <fullName evidence="5">Efflux RND transporter periplasmic adaptor subunit</fullName>
    </submittedName>
</protein>
<comment type="similarity">
    <text evidence="1">Belongs to the membrane fusion protein (MFP) (TC 8.A.1) family.</text>
</comment>
<dbReference type="PANTHER" id="PTHR30469:SF29">
    <property type="entry name" value="BLR2860 PROTEIN"/>
    <property type="match status" value="1"/>
</dbReference>
<evidence type="ECO:0000256" key="1">
    <source>
        <dbReference type="ARBA" id="ARBA00009477"/>
    </source>
</evidence>
<feature type="domain" description="CusB-like beta-barrel" evidence="4">
    <location>
        <begin position="230"/>
        <end position="297"/>
    </location>
</feature>
<comment type="caution">
    <text evidence="5">The sequence shown here is derived from an EMBL/GenBank/DDBJ whole genome shotgun (WGS) entry which is preliminary data.</text>
</comment>
<keyword evidence="3" id="KW-1133">Transmembrane helix</keyword>
<evidence type="ECO:0000313" key="5">
    <source>
        <dbReference type="EMBL" id="PQA87296.1"/>
    </source>
</evidence>
<evidence type="ECO:0000256" key="3">
    <source>
        <dbReference type="SAM" id="Phobius"/>
    </source>
</evidence>
<dbReference type="Gene3D" id="2.40.50.100">
    <property type="match status" value="1"/>
</dbReference>
<dbReference type="GO" id="GO:0015562">
    <property type="term" value="F:efflux transmembrane transporter activity"/>
    <property type="evidence" value="ECO:0007669"/>
    <property type="project" value="TreeGrafter"/>
</dbReference>
<sequence>MKTFFTDKLFNLLLSLFYARAGAMNVPQSVKLAGVFVVLIVLYFLVKGLFGGAPASSEDAGAAAPDDFTVIYQTVTPQDWRDEVIVRGRTEADRKVIVRAETSGAVAETPAELGALVSKGDILCRLNVDARQAQLAEARASLAKAKLDYDAAVKLNEDGFRSETAVAQARAMRDQAAAQLERARNELQKTDIKAPFDGVFDKRHVELGDFMNVGDPCATVIQRSPFLVVGAVSERDVAKIKKGDRGRARLATGETIDGVVRFVATSAEPATRTFDVELEVPNEDGLLRDGVTAEFTVFAEERSAHRVPRAALVLNDGGDIGLRTLDEENIVGFEPVRLIGETPSGVWVAGLSGDARVITGGQLYVNEGQKVAAVEADEADS</sequence>
<dbReference type="GO" id="GO:1990281">
    <property type="term" value="C:efflux pump complex"/>
    <property type="evidence" value="ECO:0007669"/>
    <property type="project" value="TreeGrafter"/>
</dbReference>
<keyword evidence="2" id="KW-0175">Coiled coil</keyword>
<organism evidence="5 6">
    <name type="scientific">Hyphococcus luteus</name>
    <dbReference type="NCBI Taxonomy" id="2058213"/>
    <lineage>
        <taxon>Bacteria</taxon>
        <taxon>Pseudomonadati</taxon>
        <taxon>Pseudomonadota</taxon>
        <taxon>Alphaproteobacteria</taxon>
        <taxon>Parvularculales</taxon>
        <taxon>Parvularculaceae</taxon>
        <taxon>Hyphococcus</taxon>
    </lineage>
</organism>
<dbReference type="Pfam" id="PF25954">
    <property type="entry name" value="Beta-barrel_RND_2"/>
    <property type="match status" value="1"/>
</dbReference>
<dbReference type="EMBL" id="PJCH01000009">
    <property type="protein sequence ID" value="PQA87296.1"/>
    <property type="molecule type" value="Genomic_DNA"/>
</dbReference>
<reference evidence="5 6" key="1">
    <citation type="submission" date="2017-12" db="EMBL/GenBank/DDBJ databases">
        <authorList>
            <person name="Hurst M.R.H."/>
        </authorList>
    </citation>
    <scope>NUCLEOTIDE SEQUENCE [LARGE SCALE GENOMIC DNA]</scope>
    <source>
        <strain evidence="5 6">SY-3-19</strain>
    </source>
</reference>
<dbReference type="Gene3D" id="2.40.30.170">
    <property type="match status" value="1"/>
</dbReference>
<feature type="transmembrane region" description="Helical" evidence="3">
    <location>
        <begin position="31"/>
        <end position="50"/>
    </location>
</feature>
<evidence type="ECO:0000313" key="6">
    <source>
        <dbReference type="Proteomes" id="UP000239504"/>
    </source>
</evidence>
<keyword evidence="6" id="KW-1185">Reference proteome</keyword>
<keyword evidence="3" id="KW-0812">Transmembrane</keyword>
<dbReference type="PANTHER" id="PTHR30469">
    <property type="entry name" value="MULTIDRUG RESISTANCE PROTEIN MDTA"/>
    <property type="match status" value="1"/>
</dbReference>
<dbReference type="InterPro" id="IPR006143">
    <property type="entry name" value="RND_pump_MFP"/>
</dbReference>
<dbReference type="InterPro" id="IPR058792">
    <property type="entry name" value="Beta-barrel_RND_2"/>
</dbReference>
<feature type="coiled-coil region" evidence="2">
    <location>
        <begin position="166"/>
        <end position="193"/>
    </location>
</feature>
<dbReference type="AlphaFoldDB" id="A0A2S7K484"/>
<dbReference type="Gene3D" id="1.10.287.470">
    <property type="entry name" value="Helix hairpin bin"/>
    <property type="match status" value="1"/>
</dbReference>
<gene>
    <name evidence="5" type="ORF">CW354_12755</name>
</gene>
<dbReference type="SUPFAM" id="SSF111369">
    <property type="entry name" value="HlyD-like secretion proteins"/>
    <property type="match status" value="1"/>
</dbReference>
<proteinExistence type="inferred from homology"/>
<accession>A0A2S7K484</accession>
<name>A0A2S7K484_9PROT</name>